<dbReference type="Gene3D" id="3.40.50.1820">
    <property type="entry name" value="alpha/beta hydrolase"/>
    <property type="match status" value="1"/>
</dbReference>
<dbReference type="EMBL" id="MFKK01000037">
    <property type="protein sequence ID" value="OGG39706.1"/>
    <property type="molecule type" value="Genomic_DNA"/>
</dbReference>
<dbReference type="InterPro" id="IPR013744">
    <property type="entry name" value="SidJ"/>
</dbReference>
<protein>
    <recommendedName>
        <fullName evidence="3">Serine aminopeptidase S33 domain-containing protein</fullName>
    </recommendedName>
</protein>
<dbReference type="Proteomes" id="UP000176996">
    <property type="component" value="Unassembled WGS sequence"/>
</dbReference>
<comment type="caution">
    <text evidence="1">The sequence shown here is derived from an EMBL/GenBank/DDBJ whole genome shotgun (WGS) entry which is preliminary data.</text>
</comment>
<evidence type="ECO:0000313" key="2">
    <source>
        <dbReference type="Proteomes" id="UP000176996"/>
    </source>
</evidence>
<evidence type="ECO:0000313" key="1">
    <source>
        <dbReference type="EMBL" id="OGG39706.1"/>
    </source>
</evidence>
<dbReference type="STRING" id="1798471.A3A21_00210"/>
<dbReference type="SUPFAM" id="SSF53474">
    <property type="entry name" value="alpha/beta-Hydrolases"/>
    <property type="match status" value="1"/>
</dbReference>
<accession>A0A1F6BS04</accession>
<sequence>MRNKETLPPNFVEFKTKDGLTLPGLFYEVKKSARALIYLHGNGGSSVFYNTKNKLPVAEALEKKGISTLYFNNRGAHIVHELDVEKNEKISGKKCGMAHEKIKECVEDIEGAIAFLKKRGCKTLYLAGSSTGANKICVYNFYKPKNEIQTYILLCGGDDTGIYYDLLGKNTFWKTLKTAKQKIKNGRGEDIIPNLLPLIFSYASFYDIANPDGDYNIFPFYEVIKKIKLSKEPLFRHFKSIKKPTLVIYGDKDEYAWGNIPRVIGILKKEQPNFTYSIIKGANHSFKGKRAILGNEIASWLK</sequence>
<proteinExistence type="predicted"/>
<dbReference type="AlphaFoldDB" id="A0A1F6BS04"/>
<dbReference type="InterPro" id="IPR029058">
    <property type="entry name" value="AB_hydrolase_fold"/>
</dbReference>
<organism evidence="1 2">
    <name type="scientific">Candidatus Jorgensenbacteria bacterium RIFCSPLOWO2_01_FULL_45_25b</name>
    <dbReference type="NCBI Taxonomy" id="1798471"/>
    <lineage>
        <taxon>Bacteria</taxon>
        <taxon>Candidatus Joergenseniibacteriota</taxon>
    </lineage>
</organism>
<gene>
    <name evidence="1" type="ORF">A3A21_00210</name>
</gene>
<dbReference type="Pfam" id="PF08538">
    <property type="entry name" value="DUF1749"/>
    <property type="match status" value="1"/>
</dbReference>
<reference evidence="1 2" key="1">
    <citation type="journal article" date="2016" name="Nat. Commun.">
        <title>Thousands of microbial genomes shed light on interconnected biogeochemical processes in an aquifer system.</title>
        <authorList>
            <person name="Anantharaman K."/>
            <person name="Brown C.T."/>
            <person name="Hug L.A."/>
            <person name="Sharon I."/>
            <person name="Castelle C.J."/>
            <person name="Probst A.J."/>
            <person name="Thomas B.C."/>
            <person name="Singh A."/>
            <person name="Wilkins M.J."/>
            <person name="Karaoz U."/>
            <person name="Brodie E.L."/>
            <person name="Williams K.H."/>
            <person name="Hubbard S.S."/>
            <person name="Banfield J.F."/>
        </authorList>
    </citation>
    <scope>NUCLEOTIDE SEQUENCE [LARGE SCALE GENOMIC DNA]</scope>
</reference>
<name>A0A1F6BS04_9BACT</name>
<evidence type="ECO:0008006" key="3">
    <source>
        <dbReference type="Google" id="ProtNLM"/>
    </source>
</evidence>